<keyword evidence="3 6" id="KW-0812">Transmembrane</keyword>
<evidence type="ECO:0000256" key="6">
    <source>
        <dbReference type="SAM" id="Phobius"/>
    </source>
</evidence>
<dbReference type="PRINTS" id="PR00176">
    <property type="entry name" value="NANEUSMPORT"/>
</dbReference>
<feature type="transmembrane region" description="Helical" evidence="6">
    <location>
        <begin position="380"/>
        <end position="399"/>
    </location>
</feature>
<dbReference type="NCBIfam" id="NF037979">
    <property type="entry name" value="Na_transp"/>
    <property type="match status" value="1"/>
</dbReference>
<evidence type="ECO:0000256" key="3">
    <source>
        <dbReference type="ARBA" id="ARBA00022692"/>
    </source>
</evidence>
<dbReference type="PANTHER" id="PTHR42948">
    <property type="entry name" value="TRANSPORTER"/>
    <property type="match status" value="1"/>
</dbReference>
<comment type="caution">
    <text evidence="7">The sequence shown here is derived from an EMBL/GenBank/DDBJ whole genome shotgun (WGS) entry which is preliminary data.</text>
</comment>
<keyword evidence="5 6" id="KW-0472">Membrane</keyword>
<reference evidence="7 8" key="1">
    <citation type="submission" date="2018-03" db="EMBL/GenBank/DDBJ databases">
        <title>Genomic Encyclopedia of Type Strains, Phase III (KMG-III): the genomes of soil and plant-associated and newly described type strains.</title>
        <authorList>
            <person name="Whitman W."/>
        </authorList>
    </citation>
    <scope>NUCLEOTIDE SEQUENCE [LARGE SCALE GENOMIC DNA]</scope>
    <source>
        <strain evidence="7 8">CGMCC 1.07653</strain>
    </source>
</reference>
<feature type="transmembrane region" description="Helical" evidence="6">
    <location>
        <begin position="173"/>
        <end position="195"/>
    </location>
</feature>
<dbReference type="InterPro" id="IPR037272">
    <property type="entry name" value="SNS_sf"/>
</dbReference>
<accession>A0A2P8HE37</accession>
<dbReference type="Proteomes" id="UP000242310">
    <property type="component" value="Unassembled WGS sequence"/>
</dbReference>
<keyword evidence="8" id="KW-1185">Reference proteome</keyword>
<evidence type="ECO:0000256" key="5">
    <source>
        <dbReference type="ARBA" id="ARBA00023136"/>
    </source>
</evidence>
<dbReference type="PROSITE" id="PS50267">
    <property type="entry name" value="NA_NEUROTRAN_SYMP_3"/>
    <property type="match status" value="1"/>
</dbReference>
<evidence type="ECO:0000256" key="4">
    <source>
        <dbReference type="ARBA" id="ARBA00022989"/>
    </source>
</evidence>
<feature type="transmembrane region" description="Helical" evidence="6">
    <location>
        <begin position="86"/>
        <end position="116"/>
    </location>
</feature>
<dbReference type="OrthoDB" id="9762833at2"/>
<dbReference type="Pfam" id="PF00209">
    <property type="entry name" value="SNF"/>
    <property type="match status" value="2"/>
</dbReference>
<feature type="transmembrane region" description="Helical" evidence="6">
    <location>
        <begin position="144"/>
        <end position="161"/>
    </location>
</feature>
<dbReference type="RefSeq" id="WP_106588956.1">
    <property type="nucleotide sequence ID" value="NZ_PYAV01000008.1"/>
</dbReference>
<keyword evidence="4 6" id="KW-1133">Transmembrane helix</keyword>
<dbReference type="PANTHER" id="PTHR42948:SF1">
    <property type="entry name" value="TRANSPORTER"/>
    <property type="match status" value="1"/>
</dbReference>
<gene>
    <name evidence="7" type="ORF">B0H94_10894</name>
</gene>
<dbReference type="AlphaFoldDB" id="A0A2P8HE37"/>
<feature type="transmembrane region" description="Helical" evidence="6">
    <location>
        <begin position="12"/>
        <end position="29"/>
    </location>
</feature>
<feature type="transmembrane region" description="Helical" evidence="6">
    <location>
        <begin position="297"/>
        <end position="326"/>
    </location>
</feature>
<feature type="transmembrane region" description="Helical" evidence="6">
    <location>
        <begin position="251"/>
        <end position="277"/>
    </location>
</feature>
<feature type="transmembrane region" description="Helical" evidence="6">
    <location>
        <begin position="420"/>
        <end position="444"/>
    </location>
</feature>
<protein>
    <submittedName>
        <fullName evidence="7">NSS family neurotransmitter:Na+ symporter</fullName>
    </submittedName>
</protein>
<proteinExistence type="predicted"/>
<dbReference type="InterPro" id="IPR047218">
    <property type="entry name" value="YocR/YhdH-like"/>
</dbReference>
<keyword evidence="2" id="KW-0813">Transport</keyword>
<dbReference type="GO" id="GO:0016020">
    <property type="term" value="C:membrane"/>
    <property type="evidence" value="ECO:0007669"/>
    <property type="project" value="UniProtKB-SubCell"/>
</dbReference>
<evidence type="ECO:0000313" key="7">
    <source>
        <dbReference type="EMBL" id="PSL44483.1"/>
    </source>
</evidence>
<evidence type="ECO:0000256" key="2">
    <source>
        <dbReference type="ARBA" id="ARBA00022448"/>
    </source>
</evidence>
<name>A0A2P8HE37_9BACI</name>
<feature type="transmembrane region" description="Helical" evidence="6">
    <location>
        <begin position="347"/>
        <end position="374"/>
    </location>
</feature>
<feature type="transmembrane region" description="Helical" evidence="6">
    <location>
        <begin position="215"/>
        <end position="239"/>
    </location>
</feature>
<dbReference type="EMBL" id="PYAV01000008">
    <property type="protein sequence ID" value="PSL44483.1"/>
    <property type="molecule type" value="Genomic_DNA"/>
</dbReference>
<evidence type="ECO:0000313" key="8">
    <source>
        <dbReference type="Proteomes" id="UP000242310"/>
    </source>
</evidence>
<dbReference type="InterPro" id="IPR000175">
    <property type="entry name" value="Na/ntran_symport"/>
</dbReference>
<sequence>MSQRREQWASRLGFILAAAGSAIGLGAVWKLPYVAGTNGGGAFFFIFILLTLTLGASLMLAEFILGRHTNKDAIQSYKAIAPGTPWFLVGALGIVASFLLLSFYAVVGGWIVTYFFRSITGQLQAPDGDFGALFGQITANPWEVGIAHFVFILITIFVVRAGIRGGIERASKLLMPALFILFLVIVARSLTLDGAMEGVRFFLQPDFSEVTGETLLFALGQAFFALSLGVSIMVTYSSYVPKDTSLTRSAGSIIGLSLFIALLSGLAIFPAVFSLGMSPEEGPPLIFIVLPAVFNEMAFGGFFFTLFLALLLFATLTSAFSLLEILVAPFAKNDLNKRKRVTWISGLLVYIMGIPSALSFGILGDFTVFGNIFFDNMDFLVSNILLPLGALLIALFVPWKINKDVLEEELLRSSRLSRGFFLTWLFTIRFVTPAVIVIVFLYILGFLPGVEPTI</sequence>
<organism evidence="7 8">
    <name type="scientific">Salsuginibacillus halophilus</name>
    <dbReference type="NCBI Taxonomy" id="517424"/>
    <lineage>
        <taxon>Bacteria</taxon>
        <taxon>Bacillati</taxon>
        <taxon>Bacillota</taxon>
        <taxon>Bacilli</taxon>
        <taxon>Bacillales</taxon>
        <taxon>Bacillaceae</taxon>
        <taxon>Salsuginibacillus</taxon>
    </lineage>
</organism>
<feature type="transmembrane region" description="Helical" evidence="6">
    <location>
        <begin position="41"/>
        <end position="65"/>
    </location>
</feature>
<comment type="subcellular location">
    <subcellularLocation>
        <location evidence="1">Membrane</location>
        <topology evidence="1">Multi-pass membrane protein</topology>
    </subcellularLocation>
</comment>
<dbReference type="SUPFAM" id="SSF161070">
    <property type="entry name" value="SNF-like"/>
    <property type="match status" value="1"/>
</dbReference>
<evidence type="ECO:0000256" key="1">
    <source>
        <dbReference type="ARBA" id="ARBA00004141"/>
    </source>
</evidence>
<dbReference type="CDD" id="cd10336">
    <property type="entry name" value="SLC6sbd_Tyt1-Like"/>
    <property type="match status" value="1"/>
</dbReference>